<feature type="region of interest" description="Disordered" evidence="2">
    <location>
        <begin position="1"/>
        <end position="190"/>
    </location>
</feature>
<dbReference type="InterPro" id="IPR006665">
    <property type="entry name" value="OmpA-like"/>
</dbReference>
<feature type="transmembrane region" description="Helical" evidence="3">
    <location>
        <begin position="399"/>
        <end position="421"/>
    </location>
</feature>
<dbReference type="eggNOG" id="COG1360">
    <property type="taxonomic scope" value="Bacteria"/>
</dbReference>
<dbReference type="InterPro" id="IPR050330">
    <property type="entry name" value="Bact_OuterMem_StrucFunc"/>
</dbReference>
<dbReference type="Gene3D" id="3.30.1330.60">
    <property type="entry name" value="OmpA-like domain"/>
    <property type="match status" value="1"/>
</dbReference>
<evidence type="ECO:0000313" key="6">
    <source>
        <dbReference type="Proteomes" id="UP000005713"/>
    </source>
</evidence>
<dbReference type="eggNOG" id="COG3455">
    <property type="taxonomic scope" value="Bacteria"/>
</dbReference>
<dbReference type="PANTHER" id="PTHR30329:SF19">
    <property type="entry name" value="OUTER MEMBRANE PROTEIN, OMPA FAMILY"/>
    <property type="match status" value="1"/>
</dbReference>
<feature type="compositionally biased region" description="Pro residues" evidence="2">
    <location>
        <begin position="103"/>
        <end position="155"/>
    </location>
</feature>
<accession>A3KAN7</accession>
<feature type="domain" description="OmpA-like" evidence="4">
    <location>
        <begin position="482"/>
        <end position="603"/>
    </location>
</feature>
<evidence type="ECO:0000313" key="5">
    <source>
        <dbReference type="EMBL" id="EBA05743.1"/>
    </source>
</evidence>
<evidence type="ECO:0000256" key="2">
    <source>
        <dbReference type="SAM" id="MobiDB-lite"/>
    </source>
</evidence>
<evidence type="ECO:0000256" key="1">
    <source>
        <dbReference type="PROSITE-ProRule" id="PRU00473"/>
    </source>
</evidence>
<dbReference type="EMBL" id="AAYA01000024">
    <property type="protein sequence ID" value="EBA05743.1"/>
    <property type="molecule type" value="Genomic_DNA"/>
</dbReference>
<keyword evidence="1 3" id="KW-0472">Membrane</keyword>
<proteinExistence type="predicted"/>
<keyword evidence="6" id="KW-1185">Reference proteome</keyword>
<dbReference type="CDD" id="cd07185">
    <property type="entry name" value="OmpA_C-like"/>
    <property type="match status" value="1"/>
</dbReference>
<dbReference type="InterPro" id="IPR036737">
    <property type="entry name" value="OmpA-like_sf"/>
</dbReference>
<evidence type="ECO:0000256" key="3">
    <source>
        <dbReference type="SAM" id="Phobius"/>
    </source>
</evidence>
<evidence type="ECO:0000259" key="4">
    <source>
        <dbReference type="PROSITE" id="PS51123"/>
    </source>
</evidence>
<dbReference type="PROSITE" id="PS51123">
    <property type="entry name" value="OMPA_2"/>
    <property type="match status" value="1"/>
</dbReference>
<dbReference type="AlphaFoldDB" id="A3KAN7"/>
<dbReference type="Pfam" id="PF09850">
    <property type="entry name" value="DotU"/>
    <property type="match status" value="1"/>
</dbReference>
<dbReference type="InterPro" id="IPR017732">
    <property type="entry name" value="T4/T6SS_DotU"/>
</dbReference>
<organism evidence="5 6">
    <name type="scientific">Sagittula stellata (strain ATCC 700073 / DSM 11524 / E-37)</name>
    <dbReference type="NCBI Taxonomy" id="388399"/>
    <lineage>
        <taxon>Bacteria</taxon>
        <taxon>Pseudomonadati</taxon>
        <taxon>Pseudomonadota</taxon>
        <taxon>Alphaproteobacteria</taxon>
        <taxon>Rhodobacterales</taxon>
        <taxon>Roseobacteraceae</taxon>
        <taxon>Sagittula</taxon>
    </lineage>
</organism>
<gene>
    <name evidence="5" type="ORF">SSE37_02990</name>
</gene>
<dbReference type="PANTHER" id="PTHR30329">
    <property type="entry name" value="STATOR ELEMENT OF FLAGELLAR MOTOR COMPLEX"/>
    <property type="match status" value="1"/>
</dbReference>
<comment type="caution">
    <text evidence="5">The sequence shown here is derived from an EMBL/GenBank/DDBJ whole genome shotgun (WGS) entry which is preliminary data.</text>
</comment>
<name>A3KAN7_SAGS3</name>
<dbReference type="NCBIfam" id="TIGR03349">
    <property type="entry name" value="IV_VI_DotU"/>
    <property type="match status" value="1"/>
</dbReference>
<feature type="compositionally biased region" description="Low complexity" evidence="2">
    <location>
        <begin position="62"/>
        <end position="82"/>
    </location>
</feature>
<reference evidence="5 6" key="1">
    <citation type="submission" date="2006-06" db="EMBL/GenBank/DDBJ databases">
        <authorList>
            <person name="Moran M.A."/>
            <person name="Ferriera S."/>
            <person name="Johnson J."/>
            <person name="Kravitz S."/>
            <person name="Beeson K."/>
            <person name="Sutton G."/>
            <person name="Rogers Y.-H."/>
            <person name="Friedman R."/>
            <person name="Frazier M."/>
            <person name="Venter J.C."/>
        </authorList>
    </citation>
    <scope>NUCLEOTIDE SEQUENCE [LARGE SCALE GENOMIC DNA]</scope>
    <source>
        <strain evidence="5 6">E-37</strain>
    </source>
</reference>
<dbReference type="Proteomes" id="UP000005713">
    <property type="component" value="Unassembled WGS sequence"/>
</dbReference>
<dbReference type="OrthoDB" id="345640at2"/>
<dbReference type="GO" id="GO:0016020">
    <property type="term" value="C:membrane"/>
    <property type="evidence" value="ECO:0007669"/>
    <property type="project" value="UniProtKB-UniRule"/>
</dbReference>
<dbReference type="InterPro" id="IPR038522">
    <property type="entry name" value="T4/T6SS_DotU_sf"/>
</dbReference>
<keyword evidence="3" id="KW-1133">Transmembrane helix</keyword>
<keyword evidence="3" id="KW-0812">Transmembrane</keyword>
<dbReference type="Gene3D" id="1.25.40.590">
    <property type="entry name" value="Type IV / VI secretion system, DotU"/>
    <property type="match status" value="1"/>
</dbReference>
<sequence>MASDDDNEKTVFGQAIPQQPRPPQGGGQRPAPPSQNVNPSDPERTVFGTPISPQNQPPRVAPQGQRPPSSFPQSPIQQPPHQTWVGGGAGGEDTWLGGKVQATPPPPQQQYHQPAPPPPPQPQPPRPTPIPQAPQAAPRPAPQQQPAYQPQPRPMGNPGSNHYSGRIYDTDTGRPQSPELFPELRRRETVNRSVRQKIALEDALRATGLGAGGPNNPLVAAAANLLILLGRLRTGMVDMQSAPLLEHVAHEIETFESNALEAGVPAEDVTDAKYALAATADDIVQNLPGADRGMWLEYSMGARFFGERNAGVGFFQRMDRAMKAPGQKFHLLDLFLVCLSLGFEGQYRAMPNGPNELARIRKAIYETLRKVVKRPDDDISVRWAPVIVNGKRRRGGIPVWVAAAVGGAMVVALFATLAYLLSQQAGRTQNGIAMMHFNLPDVTIERSAPVERTPPPPPVVVDRLDDIRTALEGQEVEVDVKNEWILIRLGSALRFASGRAELENDLSALATAIGVVLNEQPGPIRIVGHSDSVPLSGRGRFKTNEELSQARAQTVTDLVTANLDDKERVSVEGKGPVDPIADNATAEGRARNRRVEIMIRREVEE</sequence>
<dbReference type="RefSeq" id="WP_005863847.1">
    <property type="nucleotide sequence ID" value="NZ_AAYA01000024.1"/>
</dbReference>
<dbReference type="Pfam" id="PF00691">
    <property type="entry name" value="OmpA"/>
    <property type="match status" value="1"/>
</dbReference>
<dbReference type="NCBIfam" id="NF038228">
    <property type="entry name" value="IcmH_DotU_IVB"/>
    <property type="match status" value="1"/>
</dbReference>
<protein>
    <recommendedName>
        <fullName evidence="4">OmpA-like domain-containing protein</fullName>
    </recommendedName>
</protein>
<dbReference type="SUPFAM" id="SSF103088">
    <property type="entry name" value="OmpA-like"/>
    <property type="match status" value="1"/>
</dbReference>